<comment type="caution">
    <text evidence="6">The sequence shown here is derived from an EMBL/GenBank/DDBJ whole genome shotgun (WGS) entry which is preliminary data.</text>
</comment>
<dbReference type="Gene3D" id="1.10.30.40">
    <property type="entry name" value="Ethanolamine ammonia-lyase light chain (EutC), N-terminal domain"/>
    <property type="match status" value="1"/>
</dbReference>
<evidence type="ECO:0000256" key="2">
    <source>
        <dbReference type="ARBA" id="ARBA00023239"/>
    </source>
</evidence>
<dbReference type="GO" id="GO:0006520">
    <property type="term" value="P:amino acid metabolic process"/>
    <property type="evidence" value="ECO:0007669"/>
    <property type="project" value="InterPro"/>
</dbReference>
<dbReference type="EC" id="4.3.1.7" evidence="5"/>
<evidence type="ECO:0000256" key="4">
    <source>
        <dbReference type="ARBA" id="ARBA00024446"/>
    </source>
</evidence>
<comment type="pathway">
    <text evidence="5">Amine and polyamine degradation; ethanolamine degradation.</text>
</comment>
<comment type="subcellular location">
    <subcellularLocation>
        <location evidence="5">Bacterial microcompartment</location>
    </subcellularLocation>
</comment>
<keyword evidence="2 5" id="KW-0456">Lyase</keyword>
<dbReference type="Proteomes" id="UP000479293">
    <property type="component" value="Unassembled WGS sequence"/>
</dbReference>
<dbReference type="AlphaFoldDB" id="A0A7C9BT52"/>
<keyword evidence="3 5" id="KW-0170">Cobalt</keyword>
<feature type="binding site" evidence="5">
    <location>
        <position position="163"/>
    </location>
    <ligand>
        <name>adenosylcob(III)alamin</name>
        <dbReference type="ChEBI" id="CHEBI:18408"/>
    </ligand>
</feature>
<dbReference type="GO" id="GO:0031471">
    <property type="term" value="C:ethanolamine degradation polyhedral organelle"/>
    <property type="evidence" value="ECO:0007669"/>
    <property type="project" value="UniProtKB-UniRule"/>
</dbReference>
<feature type="binding site" evidence="5">
    <location>
        <position position="184"/>
    </location>
    <ligand>
        <name>adenosylcob(III)alamin</name>
        <dbReference type="ChEBI" id="CHEBI:18408"/>
    </ligand>
</feature>
<dbReference type="Gene3D" id="3.40.50.11240">
    <property type="entry name" value="Ethanolamine ammonia-lyase light chain (EutC)"/>
    <property type="match status" value="1"/>
</dbReference>
<protein>
    <recommendedName>
        <fullName evidence="5">Ethanolamine ammonia-lyase small subunit</fullName>
        <shortName evidence="5">EAL small subunit</shortName>
        <ecNumber evidence="5">4.3.1.7</ecNumber>
    </recommendedName>
</protein>
<organism evidence="6 7">
    <name type="scientific">Salmonirosea aquatica</name>
    <dbReference type="NCBI Taxonomy" id="2654236"/>
    <lineage>
        <taxon>Bacteria</taxon>
        <taxon>Pseudomonadati</taxon>
        <taxon>Bacteroidota</taxon>
        <taxon>Cytophagia</taxon>
        <taxon>Cytophagales</taxon>
        <taxon>Spirosomataceae</taxon>
        <taxon>Salmonirosea</taxon>
    </lineage>
</organism>
<evidence type="ECO:0000256" key="5">
    <source>
        <dbReference type="HAMAP-Rule" id="MF_00601"/>
    </source>
</evidence>
<dbReference type="PIRSF" id="PIRSF018982">
    <property type="entry name" value="EutC"/>
    <property type="match status" value="1"/>
</dbReference>
<reference evidence="6 7" key="1">
    <citation type="submission" date="2019-10" db="EMBL/GenBank/DDBJ databases">
        <title>Draft Genome Sequence of Cytophagaceae sp. SJW1-29.</title>
        <authorList>
            <person name="Choi A."/>
        </authorList>
    </citation>
    <scope>NUCLEOTIDE SEQUENCE [LARGE SCALE GENOMIC DNA]</scope>
    <source>
        <strain evidence="6 7">SJW1-29</strain>
    </source>
</reference>
<gene>
    <name evidence="5 6" type="primary">eutC</name>
    <name evidence="6" type="ORF">GBK04_18985</name>
</gene>
<proteinExistence type="inferred from homology"/>
<dbReference type="GO" id="GO:0009350">
    <property type="term" value="C:ethanolamine ammonia-lyase complex"/>
    <property type="evidence" value="ECO:0007669"/>
    <property type="project" value="UniProtKB-UniRule"/>
</dbReference>
<dbReference type="PANTHER" id="PTHR39330:SF1">
    <property type="entry name" value="ETHANOLAMINE AMMONIA-LYASE SMALL SUBUNIT"/>
    <property type="match status" value="1"/>
</dbReference>
<keyword evidence="4 5" id="KW-1283">Bacterial microcompartment</keyword>
<dbReference type="RefSeq" id="WP_152762381.1">
    <property type="nucleotide sequence ID" value="NZ_WHLY01000002.1"/>
</dbReference>
<name>A0A7C9BT52_9BACT</name>
<dbReference type="GO" id="GO:0031419">
    <property type="term" value="F:cobalamin binding"/>
    <property type="evidence" value="ECO:0007669"/>
    <property type="project" value="UniProtKB-UniRule"/>
</dbReference>
<comment type="subunit">
    <text evidence="5">The basic unit is a heterodimer which dimerizes to form tetramers. The heterotetramers trimerize; 6 large subunits form a core ring with 6 small subunits projecting outwards.</text>
</comment>
<evidence type="ECO:0000256" key="3">
    <source>
        <dbReference type="ARBA" id="ARBA00023285"/>
    </source>
</evidence>
<keyword evidence="1 5" id="KW-0846">Cobalamin</keyword>
<dbReference type="EMBL" id="WHLY01000002">
    <property type="protein sequence ID" value="MPR35379.1"/>
    <property type="molecule type" value="Genomic_DNA"/>
</dbReference>
<evidence type="ECO:0000313" key="6">
    <source>
        <dbReference type="EMBL" id="MPR35379.1"/>
    </source>
</evidence>
<accession>A0A7C9BT52</accession>
<dbReference type="HAMAP" id="MF_00601">
    <property type="entry name" value="EutC"/>
    <property type="match status" value="1"/>
</dbReference>
<evidence type="ECO:0000256" key="1">
    <source>
        <dbReference type="ARBA" id="ARBA00022628"/>
    </source>
</evidence>
<dbReference type="GO" id="GO:0008851">
    <property type="term" value="F:ethanolamine ammonia-lyase activity"/>
    <property type="evidence" value="ECO:0007669"/>
    <property type="project" value="UniProtKB-UniRule"/>
</dbReference>
<dbReference type="InterPro" id="IPR042255">
    <property type="entry name" value="EutC_N"/>
</dbReference>
<dbReference type="InterPro" id="IPR009246">
    <property type="entry name" value="EutC"/>
</dbReference>
<comment type="function">
    <text evidence="5">Catalyzes the deamination of various vicinal amino-alcohols to oxo compounds. Allows this organism to utilize ethanolamine as the sole source of nitrogen and carbon in the presence of external vitamin B12.</text>
</comment>
<dbReference type="InterPro" id="IPR042251">
    <property type="entry name" value="EutC_C"/>
</dbReference>
<comment type="similarity">
    <text evidence="5">Belongs to the EutC family.</text>
</comment>
<evidence type="ECO:0000313" key="7">
    <source>
        <dbReference type="Proteomes" id="UP000479293"/>
    </source>
</evidence>
<feature type="binding site" evidence="5">
    <location>
        <position position="213"/>
    </location>
    <ligand>
        <name>adenosylcob(III)alamin</name>
        <dbReference type="ChEBI" id="CHEBI:18408"/>
    </ligand>
</feature>
<dbReference type="UniPathway" id="UPA00560"/>
<dbReference type="PANTHER" id="PTHR39330">
    <property type="entry name" value="ETHANOLAMINE AMMONIA-LYASE LIGHT CHAIN"/>
    <property type="match status" value="1"/>
</dbReference>
<dbReference type="NCBIfam" id="NF003971">
    <property type="entry name" value="PRK05465.1"/>
    <property type="match status" value="1"/>
</dbReference>
<sequence length="263" mass="29149">MDTLKKAESYTVPGEASSDLTKYTPARVALGRTGHSLLTKRLLEFNLDHARARDAVYSTFDLDQAEILLRKLGLLSTRLHSRVSDRQEYLLRPDLGRQLSHESNLSLQNIDNEENELCVVVADGLSATAVNTHALEVIRRLVPMVRAKNWRLAPVALVKQGRVAIADEIAQTLRSEMTLILIGERPGLSSPDSLGAYLTYRPRVGLTDEGRNCVSNIRPGGLSYERAAEKIFYLLQEMKRQQLSGVGLKDLFSAGRPAARVDG</sequence>
<dbReference type="Pfam" id="PF05985">
    <property type="entry name" value="EutC"/>
    <property type="match status" value="1"/>
</dbReference>
<keyword evidence="7" id="KW-1185">Reference proteome</keyword>
<comment type="catalytic activity">
    <reaction evidence="5">
        <text>ethanolamine = acetaldehyde + NH4(+)</text>
        <dbReference type="Rhea" id="RHEA:15313"/>
        <dbReference type="ChEBI" id="CHEBI:15343"/>
        <dbReference type="ChEBI" id="CHEBI:28938"/>
        <dbReference type="ChEBI" id="CHEBI:57603"/>
        <dbReference type="EC" id="4.3.1.7"/>
    </reaction>
</comment>
<comment type="cofactor">
    <cofactor evidence="5">
        <name>adenosylcob(III)alamin</name>
        <dbReference type="ChEBI" id="CHEBI:18408"/>
    </cofactor>
    <text evidence="5">Binds between the large and small subunits.</text>
</comment>
<dbReference type="GO" id="GO:0046336">
    <property type="term" value="P:ethanolamine catabolic process"/>
    <property type="evidence" value="ECO:0007669"/>
    <property type="project" value="UniProtKB-UniRule"/>
</dbReference>